<dbReference type="GeneID" id="78255174"/>
<dbReference type="EMBL" id="CP008849">
    <property type="protein sequence ID" value="AIF98925.1"/>
    <property type="molecule type" value="Genomic_DNA"/>
</dbReference>
<feature type="binding site" evidence="4">
    <location>
        <position position="65"/>
    </location>
    <ligand>
        <name>a divalent metal cation</name>
        <dbReference type="ChEBI" id="CHEBI:60240"/>
        <label>1</label>
    </ligand>
</feature>
<name>A0A075P1T4_9ALTE</name>
<feature type="binding site" evidence="4">
    <location>
        <position position="103"/>
    </location>
    <ligand>
        <name>a divalent metal cation</name>
        <dbReference type="ChEBI" id="CHEBI:60240"/>
        <label>1</label>
    </ligand>
</feature>
<evidence type="ECO:0000256" key="4">
    <source>
        <dbReference type="PIRSR" id="PIRSR602678-1"/>
    </source>
</evidence>
<dbReference type="FunFam" id="3.40.1390.30:FF:000002">
    <property type="entry name" value="Nif3-like dinuclear metal center protein"/>
    <property type="match status" value="1"/>
</dbReference>
<dbReference type="PANTHER" id="PTHR13799">
    <property type="entry name" value="NGG1 INTERACTING FACTOR 3"/>
    <property type="match status" value="1"/>
</dbReference>
<dbReference type="Gene3D" id="3.40.1390.30">
    <property type="entry name" value="NIF3 (NGG1p interacting factor 3)-like"/>
    <property type="match status" value="2"/>
</dbReference>
<keyword evidence="6" id="KW-1185">Reference proteome</keyword>
<evidence type="ECO:0000256" key="3">
    <source>
        <dbReference type="ARBA" id="ARBA00022723"/>
    </source>
</evidence>
<dbReference type="SUPFAM" id="SSF102705">
    <property type="entry name" value="NIF3 (NGG1p interacting factor 3)-like"/>
    <property type="match status" value="1"/>
</dbReference>
<comment type="similarity">
    <text evidence="1">Belongs to the GTP cyclohydrolase I type 2/NIF3 family.</text>
</comment>
<protein>
    <recommendedName>
        <fullName evidence="2">GTP cyclohydrolase 1 type 2 homolog</fullName>
    </recommendedName>
</protein>
<feature type="binding site" evidence="4">
    <location>
        <position position="225"/>
    </location>
    <ligand>
        <name>a divalent metal cation</name>
        <dbReference type="ChEBI" id="CHEBI:60240"/>
        <label>1</label>
    </ligand>
</feature>
<dbReference type="GO" id="GO:0005737">
    <property type="term" value="C:cytoplasm"/>
    <property type="evidence" value="ECO:0007669"/>
    <property type="project" value="TreeGrafter"/>
</dbReference>
<dbReference type="PANTHER" id="PTHR13799:SF14">
    <property type="entry name" value="GTP CYCLOHYDROLASE 1 TYPE 2 HOMOLOG"/>
    <property type="match status" value="1"/>
</dbReference>
<sequence>MSVSIQQLSTYLNGLLRVQEITDYCPNGLQVEGRREVTHIVTGVTASQALVDAAIAQGADTLLVHHGYFWKGESQTITGMKKKRISALLKNDINLLAYHLPLDVHPEYGNNRQLAKLLNVHQVKAVSSVKPVGVLMEGELPSPIKGEDLKQLLATQLSREILMECPQNKEITRIAWCTGGGQGFIEQAVEANVDAFITGEVSEQTIHVAREMDIAFFAAGHHATERYGVKALGEHLSEHFDIPVTFIDIPNPA</sequence>
<gene>
    <name evidence="5" type="ORF">EP13_09675</name>
</gene>
<dbReference type="InterPro" id="IPR002678">
    <property type="entry name" value="DUF34/NIF3"/>
</dbReference>
<dbReference type="AlphaFoldDB" id="A0A075P1T4"/>
<organism evidence="5 6">
    <name type="scientific">Alteromonas australica</name>
    <dbReference type="NCBI Taxonomy" id="589873"/>
    <lineage>
        <taxon>Bacteria</taxon>
        <taxon>Pseudomonadati</taxon>
        <taxon>Pseudomonadota</taxon>
        <taxon>Gammaproteobacteria</taxon>
        <taxon>Alteromonadales</taxon>
        <taxon>Alteromonadaceae</taxon>
        <taxon>Alteromonas/Salinimonas group</taxon>
        <taxon>Alteromonas</taxon>
    </lineage>
</organism>
<keyword evidence="3 4" id="KW-0479">Metal-binding</keyword>
<dbReference type="eggNOG" id="COG0327">
    <property type="taxonomic scope" value="Bacteria"/>
</dbReference>
<dbReference type="InterPro" id="IPR036069">
    <property type="entry name" value="DUF34/NIF3_sf"/>
</dbReference>
<dbReference type="RefSeq" id="WP_044057073.1">
    <property type="nucleotide sequence ID" value="NZ_CAJXAX010000009.1"/>
</dbReference>
<evidence type="ECO:0000256" key="2">
    <source>
        <dbReference type="ARBA" id="ARBA00022112"/>
    </source>
</evidence>
<evidence type="ECO:0000256" key="1">
    <source>
        <dbReference type="ARBA" id="ARBA00006964"/>
    </source>
</evidence>
<evidence type="ECO:0000313" key="5">
    <source>
        <dbReference type="EMBL" id="AIF98925.1"/>
    </source>
</evidence>
<dbReference type="NCBIfam" id="TIGR00486">
    <property type="entry name" value="YbgI_SA1388"/>
    <property type="match status" value="1"/>
</dbReference>
<feature type="binding site" evidence="4">
    <location>
        <position position="221"/>
    </location>
    <ligand>
        <name>a divalent metal cation</name>
        <dbReference type="ChEBI" id="CHEBI:60240"/>
        <label>1</label>
    </ligand>
</feature>
<reference evidence="5 6" key="1">
    <citation type="submission" date="2014-06" db="EMBL/GenBank/DDBJ databases">
        <title>Genomes of Alteromonas australica, a world apart.</title>
        <authorList>
            <person name="Gonzaga A."/>
            <person name="Lopez-Perez M."/>
            <person name="Rodriguez-Valera F."/>
        </authorList>
    </citation>
    <scope>NUCLEOTIDE SEQUENCE [LARGE SCALE GENOMIC DNA]</scope>
    <source>
        <strain evidence="5 6">H 17</strain>
    </source>
</reference>
<feature type="binding site" evidence="4">
    <location>
        <position position="66"/>
    </location>
    <ligand>
        <name>a divalent metal cation</name>
        <dbReference type="ChEBI" id="CHEBI:60240"/>
        <label>1</label>
    </ligand>
</feature>
<dbReference type="KEGG" id="aal:EP13_09675"/>
<dbReference type="Proteomes" id="UP000056090">
    <property type="component" value="Chromosome"/>
</dbReference>
<dbReference type="GO" id="GO:0046872">
    <property type="term" value="F:metal ion binding"/>
    <property type="evidence" value="ECO:0007669"/>
    <property type="project" value="UniProtKB-KW"/>
</dbReference>
<evidence type="ECO:0000313" key="6">
    <source>
        <dbReference type="Proteomes" id="UP000056090"/>
    </source>
</evidence>
<proteinExistence type="inferred from homology"/>
<dbReference type="Pfam" id="PF01784">
    <property type="entry name" value="DUF34_NIF3"/>
    <property type="match status" value="1"/>
</dbReference>
<accession>A0A075P1T4</accession>